<sequence>MLSFISSLFAQKPIIFELSYSNNTAMFTLRAGIKGKPYPIGEALSRFSRLHFPISVKDVNGAMQIKPQDVEAVRAWLFHLTKAVGEKHAIYRCDALSEAIKQVDIPSSFILSFSEREGGVFCAPPEGVTVLAENGWFLSGDTMWHVAVGDAVSQSLHDPVVGHQLVELLSKGVPALINSGIRVECPYSYDRAPYLWISIKDVTKDHVALQREMHTGELRPVYGAQDYVWDGNTLRPKQYDALVERIFAQGDSVVLTGDDIPKLVMAAFSTWKSFLKGEIQRLLELHTVYENGELLLNAYSEQHNGIGKAYARAEVWAGGKRFSAAQLSRAILPDNKFVQTDDGWFSIELLEKLGLGRMGRLADGCSIEKPFTLSAEELLSCGGDRLSGPWKRMITDSLIREQSGKTRAYSHLRFLAEWGLSGGLNGSGVKHINALLELIHELSSKSPQLRLLIVGKKQRLDEIYTGLQPLSPLWLDGSKKDSSAPVQSSLIIIATTNSITKNEVPPSLKFDILVLIEPDIMTKSNSTKIFASLEKLKARIRIALYADMEYMKRYQTQLVQHELLGITRWSVTDCLIINPFKPLPHLPKPYVFKQVALKTQQTFAEIQLQGEPAPNKGVPIPQRTELTTNIGFRPQINISFRTGEQYFVEQAQNFSTKTVKQARFTPFMTYWPTYESMTSTQSQWYFYWRARVRCGEYPNTDLSYIFLYVYELINLVGCESPLEGYQKLMNVWRAYRALFPKLDRYLAAWVNDFILAHDLEVPADEISNMCGCPVGQNTLDNLLLMKFGERPLRIDLPLLSQAANYDITRSKFYQSVHASLCDEYIPKAVALVDAFLEKKQGRRIVEMFNPGYVQRERYLFQSALYAGEPRTIKINAIPLSTHSPLRDFLAQVIRHTENKLREIKDFSSKLRGIDLEEDLCKLIDAYMEREFFKKREVQEKITIDANKLARAAAEAEETQRMLMIENTEEQMDAHAPDLIKAMPEDTMVTSIPVRPDDTPDGLLTDLAVVAELLSQLDESECLLINTLSKHGWEMTSSALQAIMPSCMTEEVVDQINEKALRILGSLLIVQESQLHLIDEDYRDELEFLRTYPAQEAQVHAVWNADGLDAEWRELCQKLSPCQLDTLYAMVRGASRQDLQSIAEKAETMVEPVLDSINEAAIETVGDLLIEDGAVLEEYFEPVKRLFSVEDE</sequence>
<dbReference type="InterPro" id="IPR025266">
    <property type="entry name" value="TerB_N"/>
</dbReference>
<gene>
    <name evidence="3" type="ORF">Psch_02628</name>
</gene>
<feature type="domain" description="TerB-C" evidence="2">
    <location>
        <begin position="934"/>
        <end position="1086"/>
    </location>
</feature>
<dbReference type="RefSeq" id="WP_190240584.1">
    <property type="nucleotide sequence ID" value="NZ_QFGA01000002.1"/>
</dbReference>
<keyword evidence="4" id="KW-1185">Reference proteome</keyword>
<comment type="caution">
    <text evidence="3">The sequence shown here is derived from an EMBL/GenBank/DDBJ whole genome shotgun (WGS) entry which is preliminary data.</text>
</comment>
<evidence type="ECO:0008006" key="5">
    <source>
        <dbReference type="Google" id="ProtNLM"/>
    </source>
</evidence>
<dbReference type="InterPro" id="IPR028932">
    <property type="entry name" value="TerB-C"/>
</dbReference>
<evidence type="ECO:0000259" key="1">
    <source>
        <dbReference type="Pfam" id="PF13208"/>
    </source>
</evidence>
<proteinExistence type="predicted"/>
<name>A0A4Y7R9V7_9FIRM</name>
<feature type="domain" description="TerB N-terminal" evidence="1">
    <location>
        <begin position="618"/>
        <end position="839"/>
    </location>
</feature>
<accession>A0A4Y7R9V7</accession>
<dbReference type="Pfam" id="PF15615">
    <property type="entry name" value="TerB_C"/>
    <property type="match status" value="2"/>
</dbReference>
<evidence type="ECO:0000313" key="3">
    <source>
        <dbReference type="EMBL" id="TEB05587.1"/>
    </source>
</evidence>
<reference evidence="3 4" key="1">
    <citation type="journal article" date="2018" name="Environ. Microbiol.">
        <title>Novel energy conservation strategies and behaviour of Pelotomaculum schinkii driving syntrophic propionate catabolism.</title>
        <authorList>
            <person name="Hidalgo-Ahumada C.A.P."/>
            <person name="Nobu M.K."/>
            <person name="Narihiro T."/>
            <person name="Tamaki H."/>
            <person name="Liu W.T."/>
            <person name="Kamagata Y."/>
            <person name="Stams A.J.M."/>
            <person name="Imachi H."/>
            <person name="Sousa D.Z."/>
        </authorList>
    </citation>
    <scope>NUCLEOTIDE SEQUENCE [LARGE SCALE GENOMIC DNA]</scope>
    <source>
        <strain evidence="3 4">HH</strain>
    </source>
</reference>
<protein>
    <recommendedName>
        <fullName evidence="5">TerB-C domain-containing protein</fullName>
    </recommendedName>
</protein>
<dbReference type="EMBL" id="QFGA01000002">
    <property type="protein sequence ID" value="TEB05587.1"/>
    <property type="molecule type" value="Genomic_DNA"/>
</dbReference>
<evidence type="ECO:0000313" key="4">
    <source>
        <dbReference type="Proteomes" id="UP000298324"/>
    </source>
</evidence>
<evidence type="ECO:0000259" key="2">
    <source>
        <dbReference type="Pfam" id="PF15615"/>
    </source>
</evidence>
<dbReference type="AlphaFoldDB" id="A0A4Y7R9V7"/>
<organism evidence="3 4">
    <name type="scientific">Pelotomaculum schinkii</name>
    <dbReference type="NCBI Taxonomy" id="78350"/>
    <lineage>
        <taxon>Bacteria</taxon>
        <taxon>Bacillati</taxon>
        <taxon>Bacillota</taxon>
        <taxon>Clostridia</taxon>
        <taxon>Eubacteriales</taxon>
        <taxon>Desulfotomaculaceae</taxon>
        <taxon>Pelotomaculum</taxon>
    </lineage>
</organism>
<dbReference type="Proteomes" id="UP000298324">
    <property type="component" value="Unassembled WGS sequence"/>
</dbReference>
<dbReference type="Pfam" id="PF13208">
    <property type="entry name" value="TerB_N"/>
    <property type="match status" value="1"/>
</dbReference>
<feature type="domain" description="TerB-C" evidence="2">
    <location>
        <begin position="1115"/>
        <end position="1173"/>
    </location>
</feature>